<accession>A0A1G9IA67</accession>
<organism evidence="3 4">
    <name type="scientific">Glycomyces sambucus</name>
    <dbReference type="NCBI Taxonomy" id="380244"/>
    <lineage>
        <taxon>Bacteria</taxon>
        <taxon>Bacillati</taxon>
        <taxon>Actinomycetota</taxon>
        <taxon>Actinomycetes</taxon>
        <taxon>Glycomycetales</taxon>
        <taxon>Glycomycetaceae</taxon>
        <taxon>Glycomyces</taxon>
    </lineage>
</organism>
<evidence type="ECO:0008006" key="5">
    <source>
        <dbReference type="Google" id="ProtNLM"/>
    </source>
</evidence>
<dbReference type="OrthoDB" id="3431749at2"/>
<dbReference type="RefSeq" id="WP_143034805.1">
    <property type="nucleotide sequence ID" value="NZ_FNGF01000004.1"/>
</dbReference>
<evidence type="ECO:0000313" key="4">
    <source>
        <dbReference type="Proteomes" id="UP000198662"/>
    </source>
</evidence>
<keyword evidence="4" id="KW-1185">Reference proteome</keyword>
<sequence>MQRIRSRLAAIGLALATTITLVFTQSVAASPASSPLDTPSGIGAQQSCQSVSGGPESNPNVTGRQTVRSIASYRGTIQVRSGYLNGVRYGWARVIDGNPVWGIVMKIDLNGDRVEDLACEHDGFYTGTSYMYPTSTSSNRAFKACILITTNTDTPCTPQYQTAWW</sequence>
<dbReference type="AlphaFoldDB" id="A0A1G9IA67"/>
<evidence type="ECO:0000256" key="2">
    <source>
        <dbReference type="SAM" id="SignalP"/>
    </source>
</evidence>
<proteinExistence type="predicted"/>
<evidence type="ECO:0000313" key="3">
    <source>
        <dbReference type="EMBL" id="SDL22002.1"/>
    </source>
</evidence>
<gene>
    <name evidence="3" type="ORF">SAMN05216298_3117</name>
</gene>
<dbReference type="EMBL" id="FNGF01000004">
    <property type="protein sequence ID" value="SDL22002.1"/>
    <property type="molecule type" value="Genomic_DNA"/>
</dbReference>
<dbReference type="Proteomes" id="UP000198662">
    <property type="component" value="Unassembled WGS sequence"/>
</dbReference>
<feature type="signal peptide" evidence="2">
    <location>
        <begin position="1"/>
        <end position="28"/>
    </location>
</feature>
<protein>
    <recommendedName>
        <fullName evidence="5">Secreted protein</fullName>
    </recommendedName>
</protein>
<keyword evidence="2" id="KW-0732">Signal</keyword>
<reference evidence="4" key="1">
    <citation type="submission" date="2016-10" db="EMBL/GenBank/DDBJ databases">
        <authorList>
            <person name="Varghese N."/>
            <person name="Submissions S."/>
        </authorList>
    </citation>
    <scope>NUCLEOTIDE SEQUENCE [LARGE SCALE GENOMIC DNA]</scope>
    <source>
        <strain evidence="4">CGMCC 4.3147</strain>
    </source>
</reference>
<name>A0A1G9IA67_9ACTN</name>
<evidence type="ECO:0000256" key="1">
    <source>
        <dbReference type="SAM" id="MobiDB-lite"/>
    </source>
</evidence>
<feature type="chain" id="PRO_5011701590" description="Secreted protein" evidence="2">
    <location>
        <begin position="29"/>
        <end position="165"/>
    </location>
</feature>
<feature type="region of interest" description="Disordered" evidence="1">
    <location>
        <begin position="34"/>
        <end position="63"/>
    </location>
</feature>